<dbReference type="PANTHER" id="PTHR48051">
    <property type="match status" value="1"/>
</dbReference>
<dbReference type="SMART" id="SM00369">
    <property type="entry name" value="LRR_TYP"/>
    <property type="match status" value="4"/>
</dbReference>
<keyword evidence="2" id="KW-0677">Repeat</keyword>
<dbReference type="OrthoDB" id="676979at2759"/>
<dbReference type="InterPro" id="IPR055414">
    <property type="entry name" value="LRR_R13L4/SHOC2-like"/>
</dbReference>
<protein>
    <recommendedName>
        <fullName evidence="3">Disease resistance R13L4/SHOC-2-like LRR domain-containing protein</fullName>
    </recommendedName>
</protein>
<proteinExistence type="predicted"/>
<evidence type="ECO:0000259" key="3">
    <source>
        <dbReference type="Pfam" id="PF23598"/>
    </source>
</evidence>
<name>A0A7J6ARN0_AMEME</name>
<keyword evidence="5" id="KW-1185">Reference proteome</keyword>
<dbReference type="SUPFAM" id="SSF52058">
    <property type="entry name" value="L domain-like"/>
    <property type="match status" value="1"/>
</dbReference>
<feature type="domain" description="Disease resistance R13L4/SHOC-2-like LRR" evidence="3">
    <location>
        <begin position="72"/>
        <end position="180"/>
    </location>
</feature>
<dbReference type="PROSITE" id="PS51450">
    <property type="entry name" value="LRR"/>
    <property type="match status" value="2"/>
</dbReference>
<dbReference type="PANTHER" id="PTHR48051:SF42">
    <property type="entry name" value="LEUCINE-RICH REPEAT-CONTAINING PROTEIN 18-LIKE"/>
    <property type="match status" value="1"/>
</dbReference>
<gene>
    <name evidence="4" type="ORF">AMELA_G00118180</name>
</gene>
<dbReference type="GO" id="GO:0005737">
    <property type="term" value="C:cytoplasm"/>
    <property type="evidence" value="ECO:0007669"/>
    <property type="project" value="TreeGrafter"/>
</dbReference>
<dbReference type="InterPro" id="IPR050216">
    <property type="entry name" value="LRR_domain-containing"/>
</dbReference>
<comment type="caution">
    <text evidence="4">The sequence shown here is derived from an EMBL/GenBank/DDBJ whole genome shotgun (WGS) entry which is preliminary data.</text>
</comment>
<dbReference type="InterPro" id="IPR032675">
    <property type="entry name" value="LRR_dom_sf"/>
</dbReference>
<accession>A0A7J6ARN0</accession>
<dbReference type="Gene3D" id="3.80.10.10">
    <property type="entry name" value="Ribonuclease Inhibitor"/>
    <property type="match status" value="1"/>
</dbReference>
<evidence type="ECO:0000256" key="2">
    <source>
        <dbReference type="ARBA" id="ARBA00022737"/>
    </source>
</evidence>
<dbReference type="InterPro" id="IPR001611">
    <property type="entry name" value="Leu-rich_rpt"/>
</dbReference>
<sequence>MAKGKRKSNEPKGRKITLKMAKNAVKLTMDGKRRLELSNMEITTFPKCILKLCDVDELDLSRNMIKKIPDIINKFVNLRLLDLHSNHLEQLPETIGHLQKLQNLNVCNNMLTTYGIPHTLGLLRSLKKLNLGLNRIETVPHFIAGLKELGELGLFNNLLTQIPLWLQKLPNLHMLNVKCNPLPLENPPKLDPIQRVECLYLVRKDCLCSECLKKYKEERDRLDKRLSGSSVQRKTIIAALITTNSTEQGDEAVCR</sequence>
<dbReference type="EMBL" id="JAAGNN010000009">
    <property type="protein sequence ID" value="KAF4085424.1"/>
    <property type="molecule type" value="Genomic_DNA"/>
</dbReference>
<evidence type="ECO:0000313" key="4">
    <source>
        <dbReference type="EMBL" id="KAF4085424.1"/>
    </source>
</evidence>
<evidence type="ECO:0000256" key="1">
    <source>
        <dbReference type="ARBA" id="ARBA00022614"/>
    </source>
</evidence>
<organism evidence="4 5">
    <name type="scientific">Ameiurus melas</name>
    <name type="common">Black bullhead</name>
    <name type="synonym">Silurus melas</name>
    <dbReference type="NCBI Taxonomy" id="219545"/>
    <lineage>
        <taxon>Eukaryota</taxon>
        <taxon>Metazoa</taxon>
        <taxon>Chordata</taxon>
        <taxon>Craniata</taxon>
        <taxon>Vertebrata</taxon>
        <taxon>Euteleostomi</taxon>
        <taxon>Actinopterygii</taxon>
        <taxon>Neopterygii</taxon>
        <taxon>Teleostei</taxon>
        <taxon>Ostariophysi</taxon>
        <taxon>Siluriformes</taxon>
        <taxon>Ictaluridae</taxon>
        <taxon>Ameiurus</taxon>
    </lineage>
</organism>
<dbReference type="InterPro" id="IPR003591">
    <property type="entry name" value="Leu-rich_rpt_typical-subtyp"/>
</dbReference>
<dbReference type="Pfam" id="PF23598">
    <property type="entry name" value="LRR_14"/>
    <property type="match status" value="1"/>
</dbReference>
<reference evidence="4 5" key="1">
    <citation type="submission" date="2020-02" db="EMBL/GenBank/DDBJ databases">
        <title>A chromosome-scale genome assembly of the black bullhead catfish (Ameiurus melas).</title>
        <authorList>
            <person name="Wen M."/>
            <person name="Zham M."/>
            <person name="Cabau C."/>
            <person name="Klopp C."/>
            <person name="Donnadieu C."/>
            <person name="Roques C."/>
            <person name="Bouchez O."/>
            <person name="Lampietro C."/>
            <person name="Jouanno E."/>
            <person name="Herpin A."/>
            <person name="Louis A."/>
            <person name="Berthelot C."/>
            <person name="Parey E."/>
            <person name="Roest-Crollius H."/>
            <person name="Braasch I."/>
            <person name="Postlethwait J."/>
            <person name="Robinson-Rechavi M."/>
            <person name="Echchiki A."/>
            <person name="Begum T."/>
            <person name="Montfort J."/>
            <person name="Schartl M."/>
            <person name="Bobe J."/>
            <person name="Guiguen Y."/>
        </authorList>
    </citation>
    <scope>NUCLEOTIDE SEQUENCE [LARGE SCALE GENOMIC DNA]</scope>
    <source>
        <strain evidence="4">M_S1</strain>
        <tissue evidence="4">Blood</tissue>
    </source>
</reference>
<keyword evidence="1" id="KW-0433">Leucine-rich repeat</keyword>
<dbReference type="AlphaFoldDB" id="A0A7J6ARN0"/>
<evidence type="ECO:0000313" key="5">
    <source>
        <dbReference type="Proteomes" id="UP000593565"/>
    </source>
</evidence>
<dbReference type="Proteomes" id="UP000593565">
    <property type="component" value="Unassembled WGS sequence"/>
</dbReference>